<dbReference type="GO" id="GO:0055085">
    <property type="term" value="P:transmembrane transport"/>
    <property type="evidence" value="ECO:0007669"/>
    <property type="project" value="InterPro"/>
</dbReference>
<dbReference type="InterPro" id="IPR001902">
    <property type="entry name" value="SLC26A/SulP_fam"/>
</dbReference>
<name>A0AAV2GLD1_9ROSI</name>
<protein>
    <recommendedName>
        <fullName evidence="7">SLC26A/SulP transporter domain-containing protein</fullName>
    </recommendedName>
</protein>
<dbReference type="InterPro" id="IPR011547">
    <property type="entry name" value="SLC26A/SulP_dom"/>
</dbReference>
<evidence type="ECO:0000256" key="4">
    <source>
        <dbReference type="ARBA" id="ARBA00023136"/>
    </source>
</evidence>
<evidence type="ECO:0000256" key="2">
    <source>
        <dbReference type="ARBA" id="ARBA00022692"/>
    </source>
</evidence>
<comment type="subcellular location">
    <subcellularLocation>
        <location evidence="1">Membrane</location>
        <topology evidence="1">Multi-pass membrane protein</topology>
    </subcellularLocation>
</comment>
<evidence type="ECO:0000313" key="9">
    <source>
        <dbReference type="Proteomes" id="UP001497516"/>
    </source>
</evidence>
<feature type="signal peptide" evidence="6">
    <location>
        <begin position="1"/>
        <end position="18"/>
    </location>
</feature>
<evidence type="ECO:0000256" key="1">
    <source>
        <dbReference type="ARBA" id="ARBA00004141"/>
    </source>
</evidence>
<keyword evidence="3 5" id="KW-1133">Transmembrane helix</keyword>
<gene>
    <name evidence="8" type="ORF">LTRI10_LOCUS50652</name>
</gene>
<dbReference type="GO" id="GO:0016020">
    <property type="term" value="C:membrane"/>
    <property type="evidence" value="ECO:0007669"/>
    <property type="project" value="UniProtKB-SubCell"/>
</dbReference>
<evidence type="ECO:0000256" key="3">
    <source>
        <dbReference type="ARBA" id="ARBA00022989"/>
    </source>
</evidence>
<evidence type="ECO:0000256" key="6">
    <source>
        <dbReference type="SAM" id="SignalP"/>
    </source>
</evidence>
<organism evidence="8 9">
    <name type="scientific">Linum trigynum</name>
    <dbReference type="NCBI Taxonomy" id="586398"/>
    <lineage>
        <taxon>Eukaryota</taxon>
        <taxon>Viridiplantae</taxon>
        <taxon>Streptophyta</taxon>
        <taxon>Embryophyta</taxon>
        <taxon>Tracheophyta</taxon>
        <taxon>Spermatophyta</taxon>
        <taxon>Magnoliopsida</taxon>
        <taxon>eudicotyledons</taxon>
        <taxon>Gunneridae</taxon>
        <taxon>Pentapetalae</taxon>
        <taxon>rosids</taxon>
        <taxon>fabids</taxon>
        <taxon>Malpighiales</taxon>
        <taxon>Linaceae</taxon>
        <taxon>Linum</taxon>
    </lineage>
</organism>
<accession>A0AAV2GLD1</accession>
<evidence type="ECO:0000256" key="5">
    <source>
        <dbReference type="SAM" id="Phobius"/>
    </source>
</evidence>
<dbReference type="EMBL" id="OZ034822">
    <property type="protein sequence ID" value="CAL1411286.1"/>
    <property type="molecule type" value="Genomic_DNA"/>
</dbReference>
<dbReference type="Proteomes" id="UP001497516">
    <property type="component" value="Chromosome 9"/>
</dbReference>
<proteinExistence type="predicted"/>
<dbReference type="PANTHER" id="PTHR11814">
    <property type="entry name" value="SULFATE TRANSPORTER"/>
    <property type="match status" value="1"/>
</dbReference>
<feature type="chain" id="PRO_5043584464" description="SLC26A/SulP transporter domain-containing protein" evidence="6">
    <location>
        <begin position="19"/>
        <end position="135"/>
    </location>
</feature>
<keyword evidence="9" id="KW-1185">Reference proteome</keyword>
<evidence type="ECO:0000313" key="8">
    <source>
        <dbReference type="EMBL" id="CAL1411286.1"/>
    </source>
</evidence>
<dbReference type="AlphaFoldDB" id="A0AAV2GLD1"/>
<feature type="transmembrane region" description="Helical" evidence="5">
    <location>
        <begin position="57"/>
        <end position="80"/>
    </location>
</feature>
<feature type="domain" description="SLC26A/SulP transporter" evidence="7">
    <location>
        <begin position="13"/>
        <end position="134"/>
    </location>
</feature>
<reference evidence="8 9" key="1">
    <citation type="submission" date="2024-04" db="EMBL/GenBank/DDBJ databases">
        <authorList>
            <person name="Fracassetti M."/>
        </authorList>
    </citation>
    <scope>NUCLEOTIDE SEQUENCE [LARGE SCALE GENOMIC DNA]</scope>
</reference>
<keyword evidence="4 5" id="KW-0472">Membrane</keyword>
<sequence>MVFFFLCWVRVDSSFVSSLVYAMLESSRDLAVGTMASQLISTMLGKEVSPMENPKQYFQLAITATFFAGIFEASLLFLRLGLIVDFLSHATIVGCMSGAATIVCLQQLKGMLGLVHFTHETDVVSVMRSIFTQTN</sequence>
<evidence type="ECO:0000259" key="7">
    <source>
        <dbReference type="Pfam" id="PF00916"/>
    </source>
</evidence>
<keyword evidence="2 5" id="KW-0812">Transmembrane</keyword>
<keyword evidence="6" id="KW-0732">Signal</keyword>
<dbReference type="Pfam" id="PF00916">
    <property type="entry name" value="Sulfate_transp"/>
    <property type="match status" value="1"/>
</dbReference>